<dbReference type="PANTHER" id="PTHR13947:SF37">
    <property type="entry name" value="LD18367P"/>
    <property type="match status" value="1"/>
</dbReference>
<protein>
    <recommendedName>
        <fullName evidence="2">N-acetyltransferase domain-containing protein</fullName>
    </recommendedName>
</protein>
<reference evidence="3 4" key="1">
    <citation type="journal article" date="2016" name="Nat. Commun.">
        <title>Thousands of microbial genomes shed light on interconnected biogeochemical processes in an aquifer system.</title>
        <authorList>
            <person name="Anantharaman K."/>
            <person name="Brown C.T."/>
            <person name="Hug L.A."/>
            <person name="Sharon I."/>
            <person name="Castelle C.J."/>
            <person name="Probst A.J."/>
            <person name="Thomas B.C."/>
            <person name="Singh A."/>
            <person name="Wilkins M.J."/>
            <person name="Karaoz U."/>
            <person name="Brodie E.L."/>
            <person name="Williams K.H."/>
            <person name="Hubbard S.S."/>
            <person name="Banfield J.F."/>
        </authorList>
    </citation>
    <scope>NUCLEOTIDE SEQUENCE [LARGE SCALE GENOMIC DNA]</scope>
</reference>
<accession>A0A1F5PIW3</accession>
<dbReference type="AlphaFoldDB" id="A0A1F5PIW3"/>
<keyword evidence="1" id="KW-0808">Transferase</keyword>
<name>A0A1F5PIW3_9BACT</name>
<dbReference type="STRING" id="1817828.A2722_03595"/>
<evidence type="ECO:0000256" key="1">
    <source>
        <dbReference type="ARBA" id="ARBA00022679"/>
    </source>
</evidence>
<dbReference type="Pfam" id="PF13508">
    <property type="entry name" value="Acetyltransf_7"/>
    <property type="match status" value="1"/>
</dbReference>
<dbReference type="InterPro" id="IPR000182">
    <property type="entry name" value="GNAT_dom"/>
</dbReference>
<dbReference type="SUPFAM" id="SSF55729">
    <property type="entry name" value="Acyl-CoA N-acyltransferases (Nat)"/>
    <property type="match status" value="1"/>
</dbReference>
<dbReference type="PANTHER" id="PTHR13947">
    <property type="entry name" value="GNAT FAMILY N-ACETYLTRANSFERASE"/>
    <property type="match status" value="1"/>
</dbReference>
<gene>
    <name evidence="3" type="ORF">A2722_03595</name>
</gene>
<sequence>MKISIRPARWGEMPAIISLISHYPKELIQKPLPKLRDFFVAVHGEIIVGCCALEIYSRKIAEIRSLAVASHYGGRRIGSRLVSACVRRARSRRVREVLVITESDRLFSRLGFRPFHKQKFALFRVF</sequence>
<dbReference type="Proteomes" id="UP000178377">
    <property type="component" value="Unassembled WGS sequence"/>
</dbReference>
<dbReference type="InterPro" id="IPR050769">
    <property type="entry name" value="NAT_camello-type"/>
</dbReference>
<dbReference type="InterPro" id="IPR016181">
    <property type="entry name" value="Acyl_CoA_acyltransferase"/>
</dbReference>
<evidence type="ECO:0000313" key="4">
    <source>
        <dbReference type="Proteomes" id="UP000178377"/>
    </source>
</evidence>
<feature type="domain" description="N-acetyltransferase" evidence="2">
    <location>
        <begin position="3"/>
        <end position="126"/>
    </location>
</feature>
<dbReference type="EMBL" id="MFEO01000017">
    <property type="protein sequence ID" value="OGE89744.1"/>
    <property type="molecule type" value="Genomic_DNA"/>
</dbReference>
<comment type="caution">
    <text evidence="3">The sequence shown here is derived from an EMBL/GenBank/DDBJ whole genome shotgun (WGS) entry which is preliminary data.</text>
</comment>
<dbReference type="Gene3D" id="3.40.630.30">
    <property type="match status" value="1"/>
</dbReference>
<dbReference type="PROSITE" id="PS51186">
    <property type="entry name" value="GNAT"/>
    <property type="match status" value="1"/>
</dbReference>
<organism evidence="3 4">
    <name type="scientific">Candidatus Doudnabacteria bacterium RIFCSPHIGHO2_01_FULL_50_11</name>
    <dbReference type="NCBI Taxonomy" id="1817828"/>
    <lineage>
        <taxon>Bacteria</taxon>
        <taxon>Candidatus Doudnaibacteriota</taxon>
    </lineage>
</organism>
<dbReference type="CDD" id="cd04301">
    <property type="entry name" value="NAT_SF"/>
    <property type="match status" value="1"/>
</dbReference>
<proteinExistence type="predicted"/>
<evidence type="ECO:0000259" key="2">
    <source>
        <dbReference type="PROSITE" id="PS51186"/>
    </source>
</evidence>
<dbReference type="GO" id="GO:0008080">
    <property type="term" value="F:N-acetyltransferase activity"/>
    <property type="evidence" value="ECO:0007669"/>
    <property type="project" value="InterPro"/>
</dbReference>
<evidence type="ECO:0000313" key="3">
    <source>
        <dbReference type="EMBL" id="OGE89744.1"/>
    </source>
</evidence>